<dbReference type="Gene3D" id="3.60.15.10">
    <property type="entry name" value="Ribonuclease Z/Hydroxyacylglutathione hydrolase-like"/>
    <property type="match status" value="1"/>
</dbReference>
<evidence type="ECO:0000259" key="1">
    <source>
        <dbReference type="SMART" id="SM00849"/>
    </source>
</evidence>
<dbReference type="GeneID" id="63187322"/>
<reference evidence="2 3" key="1">
    <citation type="submission" date="2021-03" db="EMBL/GenBank/DDBJ databases">
        <title>Haloterrigena longa sp. nov. and Haloterrigena limicola sp. nov., extremely halophilic archaea isolated from a salt lake.</title>
        <authorList>
            <person name="Henglin C."/>
        </authorList>
    </citation>
    <scope>NUCLEOTIDE SEQUENCE [LARGE SCALE GENOMIC DNA]</scope>
    <source>
        <strain evidence="2 3">KZCA68</strain>
    </source>
</reference>
<proteinExistence type="predicted"/>
<organism evidence="2 3">
    <name type="scientific">Haloterrigena alkaliphila</name>
    <dbReference type="NCBI Taxonomy" id="2816475"/>
    <lineage>
        <taxon>Archaea</taxon>
        <taxon>Methanobacteriati</taxon>
        <taxon>Methanobacteriota</taxon>
        <taxon>Stenosarchaea group</taxon>
        <taxon>Halobacteria</taxon>
        <taxon>Halobacteriales</taxon>
        <taxon>Natrialbaceae</taxon>
        <taxon>Haloterrigena</taxon>
    </lineage>
</organism>
<keyword evidence="3" id="KW-1185">Reference proteome</keyword>
<accession>A0A8A2VKF5</accession>
<dbReference type="InterPro" id="IPR001279">
    <property type="entry name" value="Metallo-B-lactamas"/>
</dbReference>
<evidence type="ECO:0000313" key="2">
    <source>
        <dbReference type="EMBL" id="QSX00966.1"/>
    </source>
</evidence>
<dbReference type="InterPro" id="IPR050855">
    <property type="entry name" value="NDM-1-like"/>
</dbReference>
<dbReference type="PANTHER" id="PTHR42951:SF4">
    <property type="entry name" value="ACYL-COENZYME A THIOESTERASE MBLAC2"/>
    <property type="match status" value="1"/>
</dbReference>
<feature type="domain" description="Metallo-beta-lactamase" evidence="1">
    <location>
        <begin position="32"/>
        <end position="229"/>
    </location>
</feature>
<dbReference type="Proteomes" id="UP000663203">
    <property type="component" value="Chromosome"/>
</dbReference>
<dbReference type="InterPro" id="IPR037482">
    <property type="entry name" value="ST1585_MBL-fold"/>
</dbReference>
<gene>
    <name evidence="2" type="ORF">J0X25_08415</name>
</gene>
<dbReference type="CDD" id="cd07726">
    <property type="entry name" value="ST1585-like_MBL-fold"/>
    <property type="match status" value="1"/>
</dbReference>
<evidence type="ECO:0000313" key="3">
    <source>
        <dbReference type="Proteomes" id="UP000663203"/>
    </source>
</evidence>
<name>A0A8A2VKF5_9EURY</name>
<dbReference type="SMART" id="SM00849">
    <property type="entry name" value="Lactamase_B"/>
    <property type="match status" value="1"/>
</dbReference>
<dbReference type="PANTHER" id="PTHR42951">
    <property type="entry name" value="METALLO-BETA-LACTAMASE DOMAIN-CONTAINING"/>
    <property type="match status" value="1"/>
</dbReference>
<dbReference type="EMBL" id="CP071462">
    <property type="protein sequence ID" value="QSX00966.1"/>
    <property type="molecule type" value="Genomic_DNA"/>
</dbReference>
<dbReference type="AlphaFoldDB" id="A0A8A2VKF5"/>
<dbReference type="Pfam" id="PF00753">
    <property type="entry name" value="Lactamase_B"/>
    <property type="match status" value="1"/>
</dbReference>
<dbReference type="RefSeq" id="WP_207290680.1">
    <property type="nucleotide sequence ID" value="NZ_CP071462.1"/>
</dbReference>
<sequence length="308" mass="33499">MATDIAELREVTAGDCTDLYCLDTGMYDTAEYGAVYILDDERPAVVETGLGTSRELILEALAELGIDREELAVIAVTHIHLDHAGGAGYLAEACPNADVCVPAPGSGLLVDPARLVEGTKAAVGDQWEYYADPKPIPEERIVELAEGDVVDLGDHELRVHEAPGHAFHQVVFEDPANDAVFAGDAAGIWVPEIEEIRETSPPSDFDLEQCLEDVETLKAIDPDVLLYTHFGPREVGDDVDEALEAYATVLEEWVDAVEEKRTELGDDDAVLDYFADSSEMTDVWGRRKAGAEAVLNARGVLGYLDRRD</sequence>
<protein>
    <submittedName>
        <fullName evidence="2">MBL fold metallo-hydrolase</fullName>
    </submittedName>
</protein>
<dbReference type="InterPro" id="IPR036866">
    <property type="entry name" value="RibonucZ/Hydroxyglut_hydro"/>
</dbReference>
<dbReference type="SUPFAM" id="SSF56281">
    <property type="entry name" value="Metallo-hydrolase/oxidoreductase"/>
    <property type="match status" value="1"/>
</dbReference>
<dbReference type="KEGG" id="hakz:J0X25_08415"/>